<dbReference type="PANTHER" id="PTHR43135:SF3">
    <property type="entry name" value="ALPHA-D-RIBOSE 1-METHYLPHOSPHONATE 5-TRIPHOSPHATE DIPHOSPHATASE"/>
    <property type="match status" value="1"/>
</dbReference>
<evidence type="ECO:0000313" key="2">
    <source>
        <dbReference type="EMBL" id="KIX14279.1"/>
    </source>
</evidence>
<dbReference type="SUPFAM" id="SSF51338">
    <property type="entry name" value="Composite domain of metallo-dependent hydrolases"/>
    <property type="match status" value="1"/>
</dbReference>
<organism evidence="2 3">
    <name type="scientific">Dethiosulfatarculus sandiegensis</name>
    <dbReference type="NCBI Taxonomy" id="1429043"/>
    <lineage>
        <taxon>Bacteria</taxon>
        <taxon>Pseudomonadati</taxon>
        <taxon>Thermodesulfobacteriota</taxon>
        <taxon>Desulfarculia</taxon>
        <taxon>Desulfarculales</taxon>
        <taxon>Desulfarculaceae</taxon>
        <taxon>Dethiosulfatarculus</taxon>
    </lineage>
</organism>
<accession>A0A0D2J7V2</accession>
<dbReference type="Pfam" id="PF01979">
    <property type="entry name" value="Amidohydro_1"/>
    <property type="match status" value="1"/>
</dbReference>
<dbReference type="Gene3D" id="3.20.20.140">
    <property type="entry name" value="Metal-dependent hydrolases"/>
    <property type="match status" value="1"/>
</dbReference>
<keyword evidence="3" id="KW-1185">Reference proteome</keyword>
<comment type="caution">
    <text evidence="2">The sequence shown here is derived from an EMBL/GenBank/DDBJ whole genome shotgun (WGS) entry which is preliminary data.</text>
</comment>
<dbReference type="Proteomes" id="UP000032233">
    <property type="component" value="Unassembled WGS sequence"/>
</dbReference>
<dbReference type="SUPFAM" id="SSF51556">
    <property type="entry name" value="Metallo-dependent hydrolases"/>
    <property type="match status" value="1"/>
</dbReference>
<sequence>MSGIITFINAFLIDGLGGEPKPDAKVVIEEAEIKEVSWGSEAKGPGRGKVIDLAGKTLMPGLIDLHVHPGNVEASLTQTATLPPAVFVHKVTRTLEKDLALGFTSLRDAAGLDIGFKAAVDQGFINGPRLFLSVSPLTTSVGYPEGQAPPRNSLGVRPEVCDGPDQVRAATRRTLGRGADQIKVFADGEVLSQSPYDRTKPGSVKFTIEELAAAVQESKALESYVMAHAYCPEAVRRCVAAGVHTIEHGNLLDQETVELMAERQTCYVPTLTVYEMAAKGDIIKWDEKSLAKLAEVGDQGLKALEMAYKAGVKIGSGTDIVGPGQECKGRELSIKAQVMTPMEAIVSATRINAEIIGWQDRIGTVESGKLADLIVVAKNPLQDISVFEEGFSQVLMVLKNGAVCKDLMGG</sequence>
<dbReference type="InterPro" id="IPR006680">
    <property type="entry name" value="Amidohydro-rel"/>
</dbReference>
<dbReference type="InterPro" id="IPR051781">
    <property type="entry name" value="Metallo-dep_Hydrolase"/>
</dbReference>
<evidence type="ECO:0000313" key="3">
    <source>
        <dbReference type="Proteomes" id="UP000032233"/>
    </source>
</evidence>
<dbReference type="CDD" id="cd01299">
    <property type="entry name" value="Met_dep_hydrolase_A"/>
    <property type="match status" value="1"/>
</dbReference>
<dbReference type="OrthoDB" id="9803027at2"/>
<protein>
    <submittedName>
        <fullName evidence="2">Peptidase M38</fullName>
    </submittedName>
</protein>
<feature type="domain" description="Amidohydrolase-related" evidence="1">
    <location>
        <begin position="57"/>
        <end position="401"/>
    </location>
</feature>
<reference evidence="2 3" key="1">
    <citation type="submission" date="2013-11" db="EMBL/GenBank/DDBJ databases">
        <title>Metagenomic analysis of a methanogenic consortium involved in long chain n-alkane degradation.</title>
        <authorList>
            <person name="Davidova I.A."/>
            <person name="Callaghan A.V."/>
            <person name="Wawrik B."/>
            <person name="Pruitt S."/>
            <person name="Marks C."/>
            <person name="Duncan K.E."/>
            <person name="Suflita J.M."/>
        </authorList>
    </citation>
    <scope>NUCLEOTIDE SEQUENCE [LARGE SCALE GENOMIC DNA]</scope>
    <source>
        <strain evidence="2 3">SPR</strain>
    </source>
</reference>
<dbReference type="AlphaFoldDB" id="A0A0D2J7V2"/>
<dbReference type="RefSeq" id="WP_044348247.1">
    <property type="nucleotide sequence ID" value="NZ_AZAC01000011.1"/>
</dbReference>
<name>A0A0D2J7V2_9BACT</name>
<dbReference type="Gene3D" id="2.30.40.10">
    <property type="entry name" value="Urease, subunit C, domain 1"/>
    <property type="match status" value="1"/>
</dbReference>
<dbReference type="PANTHER" id="PTHR43135">
    <property type="entry name" value="ALPHA-D-RIBOSE 1-METHYLPHOSPHONATE 5-TRIPHOSPHATE DIPHOSPHATASE"/>
    <property type="match status" value="1"/>
</dbReference>
<gene>
    <name evidence="2" type="ORF">X474_10080</name>
</gene>
<evidence type="ECO:0000259" key="1">
    <source>
        <dbReference type="Pfam" id="PF01979"/>
    </source>
</evidence>
<dbReference type="GO" id="GO:0016810">
    <property type="term" value="F:hydrolase activity, acting on carbon-nitrogen (but not peptide) bonds"/>
    <property type="evidence" value="ECO:0007669"/>
    <property type="project" value="InterPro"/>
</dbReference>
<dbReference type="EMBL" id="AZAC01000011">
    <property type="protein sequence ID" value="KIX14279.1"/>
    <property type="molecule type" value="Genomic_DNA"/>
</dbReference>
<dbReference type="InterPro" id="IPR057744">
    <property type="entry name" value="OTAase-like"/>
</dbReference>
<dbReference type="InterPro" id="IPR011059">
    <property type="entry name" value="Metal-dep_hydrolase_composite"/>
</dbReference>
<dbReference type="STRING" id="1429043.X474_10080"/>
<proteinExistence type="predicted"/>
<dbReference type="InParanoid" id="A0A0D2J7V2"/>
<dbReference type="InterPro" id="IPR032466">
    <property type="entry name" value="Metal_Hydrolase"/>
</dbReference>